<dbReference type="STRING" id="767519.SAMN05216559_0134"/>
<reference evidence="2 3" key="1">
    <citation type="submission" date="2016-10" db="EMBL/GenBank/DDBJ databases">
        <authorList>
            <person name="de Groot N.N."/>
        </authorList>
    </citation>
    <scope>NUCLEOTIDE SEQUENCE [LARGE SCALE GENOMIC DNA]</scope>
    <source>
        <strain evidence="2 3">CGMCC 1.10457</strain>
    </source>
</reference>
<dbReference type="Proteomes" id="UP000199062">
    <property type="component" value="Unassembled WGS sequence"/>
</dbReference>
<evidence type="ECO:0000313" key="3">
    <source>
        <dbReference type="Proteomes" id="UP000199062"/>
    </source>
</evidence>
<accession>A0A1I6K3N2</accession>
<organism evidence="2 3">
    <name type="scientific">Halomicrobium zhouii</name>
    <dbReference type="NCBI Taxonomy" id="767519"/>
    <lineage>
        <taxon>Archaea</taxon>
        <taxon>Methanobacteriati</taxon>
        <taxon>Methanobacteriota</taxon>
        <taxon>Stenosarchaea group</taxon>
        <taxon>Halobacteria</taxon>
        <taxon>Halobacteriales</taxon>
        <taxon>Haloarculaceae</taxon>
        <taxon>Halomicrobium</taxon>
    </lineage>
</organism>
<proteinExistence type="predicted"/>
<protein>
    <submittedName>
        <fullName evidence="2">Uncharacterized protein</fullName>
    </submittedName>
</protein>
<keyword evidence="1" id="KW-0812">Transmembrane</keyword>
<name>A0A1I6K3N2_9EURY</name>
<dbReference type="OrthoDB" id="241866at2157"/>
<keyword evidence="1" id="KW-1133">Transmembrane helix</keyword>
<feature type="transmembrane region" description="Helical" evidence="1">
    <location>
        <begin position="150"/>
        <end position="171"/>
    </location>
</feature>
<sequence length="182" mass="19796">MKQPFFVLLVLVALALGGAQAAAAQQTTNETDSMIGVEVVNNSAAECTETIDNLTTVCSSSVDSDGMMTLVLYSDMYQEVTLADGGAFRRGGQVPTRDFRLQEGRNRIQWQLVNYKGYTVSIGTQNALYAEHITRQQAFLPGSPQPEDPAIAALTMFGMFAVAFPVSYIGLQRFRGGVRDEL</sequence>
<dbReference type="AlphaFoldDB" id="A0A1I6K3N2"/>
<dbReference type="Pfam" id="PF26259">
    <property type="entry name" value="DUF8063"/>
    <property type="match status" value="1"/>
</dbReference>
<dbReference type="RefSeq" id="WP_089812913.1">
    <property type="nucleotide sequence ID" value="NZ_FOZK01000001.1"/>
</dbReference>
<keyword evidence="3" id="KW-1185">Reference proteome</keyword>
<evidence type="ECO:0000256" key="1">
    <source>
        <dbReference type="SAM" id="Phobius"/>
    </source>
</evidence>
<dbReference type="InterPro" id="IPR058376">
    <property type="entry name" value="DUF8063"/>
</dbReference>
<keyword evidence="1" id="KW-0472">Membrane</keyword>
<evidence type="ECO:0000313" key="2">
    <source>
        <dbReference type="EMBL" id="SFR85774.1"/>
    </source>
</evidence>
<dbReference type="EMBL" id="FOZK01000001">
    <property type="protein sequence ID" value="SFR85774.1"/>
    <property type="molecule type" value="Genomic_DNA"/>
</dbReference>
<gene>
    <name evidence="2" type="ORF">SAMN05216559_0134</name>
</gene>